<evidence type="ECO:0008006" key="4">
    <source>
        <dbReference type="Google" id="ProtNLM"/>
    </source>
</evidence>
<keyword evidence="1" id="KW-0732">Signal</keyword>
<organism evidence="2 3">
    <name type="scientific">Funiculus sociatus GB2-A5</name>
    <dbReference type="NCBI Taxonomy" id="2933946"/>
    <lineage>
        <taxon>Bacteria</taxon>
        <taxon>Bacillati</taxon>
        <taxon>Cyanobacteriota</taxon>
        <taxon>Cyanophyceae</taxon>
        <taxon>Coleofasciculales</taxon>
        <taxon>Coleofasciculaceae</taxon>
        <taxon>Funiculus</taxon>
    </lineage>
</organism>
<proteinExistence type="predicted"/>
<feature type="signal peptide" evidence="1">
    <location>
        <begin position="1"/>
        <end position="16"/>
    </location>
</feature>
<comment type="caution">
    <text evidence="2">The sequence shown here is derived from an EMBL/GenBank/DDBJ whole genome shotgun (WGS) entry which is preliminary data.</text>
</comment>
<evidence type="ECO:0000313" key="2">
    <source>
        <dbReference type="EMBL" id="MEP0862917.1"/>
    </source>
</evidence>
<name>A0ABV0JHM5_9CYAN</name>
<reference evidence="2 3" key="1">
    <citation type="submission" date="2022-04" db="EMBL/GenBank/DDBJ databases">
        <title>Positive selection, recombination, and allopatry shape intraspecific diversity of widespread and dominant cyanobacteria.</title>
        <authorList>
            <person name="Wei J."/>
            <person name="Shu W."/>
            <person name="Hu C."/>
        </authorList>
    </citation>
    <scope>NUCLEOTIDE SEQUENCE [LARGE SCALE GENOMIC DNA]</scope>
    <source>
        <strain evidence="2 3">GB2-A5</strain>
    </source>
</reference>
<protein>
    <recommendedName>
        <fullName evidence="4">Glutathione S-transferase</fullName>
    </recommendedName>
</protein>
<feature type="chain" id="PRO_5045767140" description="Glutathione S-transferase" evidence="1">
    <location>
        <begin position="17"/>
        <end position="92"/>
    </location>
</feature>
<sequence length="92" mass="10209">MAFCFLPFAFCLPAWALPPPEEVPEEVLRTEIITEARSPIDGKPITAAEYAQLQAELQTITPGASPLNPQLRELVFLLRVRQLLRGIGVPIK</sequence>
<accession>A0ABV0JHM5</accession>
<evidence type="ECO:0000313" key="3">
    <source>
        <dbReference type="Proteomes" id="UP001442494"/>
    </source>
</evidence>
<dbReference type="EMBL" id="JAMPKK010000001">
    <property type="protein sequence ID" value="MEP0862917.1"/>
    <property type="molecule type" value="Genomic_DNA"/>
</dbReference>
<dbReference type="Proteomes" id="UP001442494">
    <property type="component" value="Unassembled WGS sequence"/>
</dbReference>
<gene>
    <name evidence="2" type="ORF">NDI37_00280</name>
</gene>
<evidence type="ECO:0000256" key="1">
    <source>
        <dbReference type="SAM" id="SignalP"/>
    </source>
</evidence>
<keyword evidence="3" id="KW-1185">Reference proteome</keyword>